<dbReference type="InterPro" id="IPR007110">
    <property type="entry name" value="Ig-like_dom"/>
</dbReference>
<feature type="chain" id="PRO_5013338055" evidence="3">
    <location>
        <begin position="23"/>
        <end position="719"/>
    </location>
</feature>
<reference evidence="6" key="1">
    <citation type="submission" date="2017-02" db="EMBL/GenBank/DDBJ databases">
        <title>Comparative genomics and description of representatives of a novel lineage of planctomycetes thriving in anoxic sediments.</title>
        <authorList>
            <person name="Spring S."/>
            <person name="Bunk B."/>
            <person name="Sproer C."/>
            <person name="Klenk H.-P."/>
        </authorList>
    </citation>
    <scope>NUCLEOTIDE SEQUENCE [LARGE SCALE GENOMIC DNA]</scope>
    <source>
        <strain evidence="6">L21-RPul-D3</strain>
    </source>
</reference>
<dbReference type="EMBL" id="CP019633">
    <property type="protein sequence ID" value="AQQ09187.1"/>
    <property type="molecule type" value="Genomic_DNA"/>
</dbReference>
<dbReference type="InterPro" id="IPR013320">
    <property type="entry name" value="ConA-like_dom_sf"/>
</dbReference>
<keyword evidence="6" id="KW-1185">Reference proteome</keyword>
<dbReference type="KEGG" id="pbu:L21SP3_00987"/>
<dbReference type="InterPro" id="IPR003599">
    <property type="entry name" value="Ig_sub"/>
</dbReference>
<evidence type="ECO:0000259" key="4">
    <source>
        <dbReference type="PROSITE" id="PS50835"/>
    </source>
</evidence>
<keyword evidence="2" id="KW-1015">Disulfide bond</keyword>
<feature type="signal peptide" evidence="3">
    <location>
        <begin position="1"/>
        <end position="22"/>
    </location>
</feature>
<dbReference type="Pfam" id="PF13385">
    <property type="entry name" value="Laminin_G_3"/>
    <property type="match status" value="1"/>
</dbReference>
<dbReference type="InterPro" id="IPR036179">
    <property type="entry name" value="Ig-like_dom_sf"/>
</dbReference>
<keyword evidence="1 3" id="KW-0732">Signal</keyword>
<dbReference type="OrthoDB" id="258532at2"/>
<evidence type="ECO:0000313" key="5">
    <source>
        <dbReference type="EMBL" id="AQQ09187.1"/>
    </source>
</evidence>
<protein>
    <submittedName>
        <fullName evidence="5">Immunoglobulin I-set domain protein</fullName>
    </submittedName>
</protein>
<name>A0A1Q2HP12_9BACT</name>
<dbReference type="RefSeq" id="WP_077539707.1">
    <property type="nucleotide sequence ID" value="NZ_CP019633.1"/>
</dbReference>
<dbReference type="CDD" id="cd00096">
    <property type="entry name" value="Ig"/>
    <property type="match status" value="1"/>
</dbReference>
<dbReference type="STRING" id="1940790.L21SP3_00987"/>
<organism evidence="5 6">
    <name type="scientific">Sedimentisphaera cyanobacteriorum</name>
    <dbReference type="NCBI Taxonomy" id="1940790"/>
    <lineage>
        <taxon>Bacteria</taxon>
        <taxon>Pseudomonadati</taxon>
        <taxon>Planctomycetota</taxon>
        <taxon>Phycisphaerae</taxon>
        <taxon>Sedimentisphaerales</taxon>
        <taxon>Sedimentisphaeraceae</taxon>
        <taxon>Sedimentisphaera</taxon>
    </lineage>
</organism>
<dbReference type="PROSITE" id="PS50835">
    <property type="entry name" value="IG_LIKE"/>
    <property type="match status" value="1"/>
</dbReference>
<gene>
    <name evidence="5" type="ORF">L21SP3_00987</name>
</gene>
<accession>A0A1Q2HP12</accession>
<dbReference type="Pfam" id="PF13927">
    <property type="entry name" value="Ig_3"/>
    <property type="match status" value="1"/>
</dbReference>
<dbReference type="SMART" id="SM00560">
    <property type="entry name" value="LamGL"/>
    <property type="match status" value="1"/>
</dbReference>
<dbReference type="Gene3D" id="2.60.40.10">
    <property type="entry name" value="Immunoglobulins"/>
    <property type="match status" value="1"/>
</dbReference>
<evidence type="ECO:0000313" key="6">
    <source>
        <dbReference type="Proteomes" id="UP000188273"/>
    </source>
</evidence>
<evidence type="ECO:0000256" key="2">
    <source>
        <dbReference type="ARBA" id="ARBA00023157"/>
    </source>
</evidence>
<dbReference type="InterPro" id="IPR003598">
    <property type="entry name" value="Ig_sub2"/>
</dbReference>
<feature type="domain" description="Ig-like" evidence="4">
    <location>
        <begin position="356"/>
        <end position="453"/>
    </location>
</feature>
<dbReference type="SMART" id="SM00408">
    <property type="entry name" value="IGc2"/>
    <property type="match status" value="1"/>
</dbReference>
<dbReference type="AlphaFoldDB" id="A0A1Q2HP12"/>
<dbReference type="InterPro" id="IPR006558">
    <property type="entry name" value="LamG-like"/>
</dbReference>
<dbReference type="Gene3D" id="2.60.120.200">
    <property type="match status" value="1"/>
</dbReference>
<dbReference type="InterPro" id="IPR013783">
    <property type="entry name" value="Ig-like_fold"/>
</dbReference>
<dbReference type="Proteomes" id="UP000188273">
    <property type="component" value="Chromosome"/>
</dbReference>
<evidence type="ECO:0000256" key="1">
    <source>
        <dbReference type="ARBA" id="ARBA00022729"/>
    </source>
</evidence>
<proteinExistence type="predicted"/>
<dbReference type="SUPFAM" id="SSF48726">
    <property type="entry name" value="Immunoglobulin"/>
    <property type="match status" value="1"/>
</dbReference>
<sequence precursor="true">MNAKIKLLTILFACFIAGFAAAGDIVPGLDDAAAEYDGTTPLDNANTVTANTSYKTTFAVVCTPSADDISNSYSGSVVVLENGGNGNGSGIYITNGMYVFYAKDDGSGNAYPSGMYDTDLSDNSISLPVGAAVADTEQTVYFAYDAPAGQGYGEVDGEAVSYSVTGFDGQIDLSGSRTVTFLGTHEGGIAGGPGNLGAMTGNSEAPDIYNTANIRTFTNPVVGNIRAQIFYDVNFDVLPNDPSPANGEIDVDPDAVTQLQFDAAEDPENPGFVNPNITGHFITVYSSYSPDPNQANTVDFETFVAAGNDPLTVPYSFQLGDELYWQVEEQIGGASKGDSANITGPVWSFTALPAIPVIDSQPADAAGFAGETLSMSCEFTSKSPANVFWVKAGEPEIILDDADPDITISGSQHGDSYVSTLEVANIEIADQGEYLCRVGNADGSVDTASAKLGVKRTIGYWPLDGDYTDASGEGHDADPNIVPQPEQWVDGVDPAKTGQALDTVPEPFAAAVTQPFAPAAYTNEMSISLWVKWSGEESPGGFWAGLVSSTGENGNNWFFELSADGQLHANAPGYDAWGNLDADKLTPGEWTHVALVNEAGEVGKMYINGALVAVDETYQVSKAENPVYLLCNGILADGTLDRPAVGVFDEIKMYNYALTGEEIVAEYYDITGETVCTDPYSSDLQFDINGDCEVTLADFAVFAADWGECNLLPSSACDF</sequence>
<dbReference type="SUPFAM" id="SSF49899">
    <property type="entry name" value="Concanavalin A-like lectins/glucanases"/>
    <property type="match status" value="1"/>
</dbReference>
<evidence type="ECO:0000256" key="3">
    <source>
        <dbReference type="SAM" id="SignalP"/>
    </source>
</evidence>
<dbReference type="SMART" id="SM00409">
    <property type="entry name" value="IG"/>
    <property type="match status" value="1"/>
</dbReference>